<protein>
    <submittedName>
        <fullName evidence="1">Uncharacterized protein</fullName>
    </submittedName>
</protein>
<dbReference type="Proteomes" id="UP000827872">
    <property type="component" value="Linkage Group LG04"/>
</dbReference>
<comment type="caution">
    <text evidence="1">The sequence shown here is derived from an EMBL/GenBank/DDBJ whole genome shotgun (WGS) entry which is preliminary data.</text>
</comment>
<organism evidence="1 2">
    <name type="scientific">Sphaerodactylus townsendi</name>
    <dbReference type="NCBI Taxonomy" id="933632"/>
    <lineage>
        <taxon>Eukaryota</taxon>
        <taxon>Metazoa</taxon>
        <taxon>Chordata</taxon>
        <taxon>Craniata</taxon>
        <taxon>Vertebrata</taxon>
        <taxon>Euteleostomi</taxon>
        <taxon>Lepidosauria</taxon>
        <taxon>Squamata</taxon>
        <taxon>Bifurcata</taxon>
        <taxon>Gekkota</taxon>
        <taxon>Sphaerodactylidae</taxon>
        <taxon>Sphaerodactylus</taxon>
    </lineage>
</organism>
<reference evidence="1" key="1">
    <citation type="submission" date="2021-08" db="EMBL/GenBank/DDBJ databases">
        <title>The first chromosome-level gecko genome reveals the dynamic sex chromosomes of Neotropical dwarf geckos (Sphaerodactylidae: Sphaerodactylus).</title>
        <authorList>
            <person name="Pinto B.J."/>
            <person name="Keating S.E."/>
            <person name="Gamble T."/>
        </authorList>
    </citation>
    <scope>NUCLEOTIDE SEQUENCE</scope>
    <source>
        <strain evidence="1">TG3544</strain>
    </source>
</reference>
<dbReference type="EMBL" id="CM037617">
    <property type="protein sequence ID" value="KAH8005137.1"/>
    <property type="molecule type" value="Genomic_DNA"/>
</dbReference>
<proteinExistence type="predicted"/>
<name>A0ACB8FIV0_9SAUR</name>
<keyword evidence="2" id="KW-1185">Reference proteome</keyword>
<sequence length="270" mass="31139">MDRAPPEKHITTCQHVDCKPVMRMVTEEIGLSTIHRTTRELLERFLDHYLEEPPPVDYWQSTGAQPKATAQDAPLQESLDFELPESGAVAALPAVEEEEGLIDLRRGSRLRLSFAEGLGDGEPEEPPDPPGATSSRHEDLGLPRGDPDPSLLHAQHEALEKAKREWQQACEALIEDRLQQRIRFQEELEWEKKALHLQFQQDREKQERKFLQAAEQSKQDLLRQRQSLKALRVQGDVDSAVQRAERLQLQREREALDRQRNVSFFPYPYS</sequence>
<evidence type="ECO:0000313" key="2">
    <source>
        <dbReference type="Proteomes" id="UP000827872"/>
    </source>
</evidence>
<accession>A0ACB8FIV0</accession>
<gene>
    <name evidence="1" type="ORF">K3G42_023886</name>
</gene>
<evidence type="ECO:0000313" key="1">
    <source>
        <dbReference type="EMBL" id="KAH8005137.1"/>
    </source>
</evidence>